<evidence type="ECO:0000256" key="2">
    <source>
        <dbReference type="SAM" id="MobiDB-lite"/>
    </source>
</evidence>
<keyword evidence="1" id="KW-0539">Nucleus</keyword>
<name>A0A8J5SJ02_ZIZPA</name>
<reference evidence="3" key="1">
    <citation type="journal article" date="2021" name="bioRxiv">
        <title>Whole Genome Assembly and Annotation of Northern Wild Rice, Zizania palustris L., Supports a Whole Genome Duplication in the Zizania Genus.</title>
        <authorList>
            <person name="Haas M."/>
            <person name="Kono T."/>
            <person name="Macchietto M."/>
            <person name="Millas R."/>
            <person name="McGilp L."/>
            <person name="Shao M."/>
            <person name="Duquette J."/>
            <person name="Hirsch C.N."/>
            <person name="Kimball J."/>
        </authorList>
    </citation>
    <scope>NUCLEOTIDE SEQUENCE</scope>
    <source>
        <tissue evidence="3">Fresh leaf tissue</tissue>
    </source>
</reference>
<comment type="subcellular location">
    <subcellularLocation>
        <location evidence="1">Nucleus</location>
    </subcellularLocation>
</comment>
<evidence type="ECO:0000313" key="4">
    <source>
        <dbReference type="Proteomes" id="UP000729402"/>
    </source>
</evidence>
<accession>A0A8J5SJ02</accession>
<organism evidence="3 4">
    <name type="scientific">Zizania palustris</name>
    <name type="common">Northern wild rice</name>
    <dbReference type="NCBI Taxonomy" id="103762"/>
    <lineage>
        <taxon>Eukaryota</taxon>
        <taxon>Viridiplantae</taxon>
        <taxon>Streptophyta</taxon>
        <taxon>Embryophyta</taxon>
        <taxon>Tracheophyta</taxon>
        <taxon>Spermatophyta</taxon>
        <taxon>Magnoliopsida</taxon>
        <taxon>Liliopsida</taxon>
        <taxon>Poales</taxon>
        <taxon>Poaceae</taxon>
        <taxon>BOP clade</taxon>
        <taxon>Oryzoideae</taxon>
        <taxon>Oryzeae</taxon>
        <taxon>Zizaniinae</taxon>
        <taxon>Zizania</taxon>
    </lineage>
</organism>
<dbReference type="OrthoDB" id="681878at2759"/>
<keyword evidence="4" id="KW-1185">Reference proteome</keyword>
<comment type="similarity">
    <text evidence="1">Belongs to the FHY3/FAR1 family.</text>
</comment>
<gene>
    <name evidence="3" type="ORF">GUJ93_ZPchr0002g25552</name>
</gene>
<dbReference type="GO" id="GO:0006355">
    <property type="term" value="P:regulation of DNA-templated transcription"/>
    <property type="evidence" value="ECO:0007669"/>
    <property type="project" value="UniProtKB-UniRule"/>
</dbReference>
<protein>
    <recommendedName>
        <fullName evidence="1">Protein FAR1-RELATED SEQUENCE</fullName>
    </recommendedName>
</protein>
<sequence>MEVVCPILWGFAAMVNTDGEGGRDDQGEVVGPQHDADGNDGGHENERWKATVHFRVNDQGEWKVIQLVSDHNHNLVKPEERHLLRFARSLVAGRSSSAEANVVWWVPGASCSKFETMGLLCPHALKALSIKNIKNVCNIPETYILKRWTKDAKKWGFIPKQYESSYQE</sequence>
<dbReference type="GO" id="GO:0008270">
    <property type="term" value="F:zinc ion binding"/>
    <property type="evidence" value="ECO:0007669"/>
    <property type="project" value="UniProtKB-UniRule"/>
</dbReference>
<keyword evidence="1" id="KW-0862">Zinc</keyword>
<evidence type="ECO:0000313" key="3">
    <source>
        <dbReference type="EMBL" id="KAG8059016.1"/>
    </source>
</evidence>
<dbReference type="PANTHER" id="PTHR31669:SF237">
    <property type="entry name" value="PROTEIN FAR1-RELATED SEQUENCE"/>
    <property type="match status" value="1"/>
</dbReference>
<dbReference type="GO" id="GO:0005634">
    <property type="term" value="C:nucleus"/>
    <property type="evidence" value="ECO:0007669"/>
    <property type="project" value="UniProtKB-SubCell"/>
</dbReference>
<feature type="compositionally biased region" description="Basic and acidic residues" evidence="2">
    <location>
        <begin position="34"/>
        <end position="45"/>
    </location>
</feature>
<evidence type="ECO:0000256" key="1">
    <source>
        <dbReference type="RuleBase" id="RU367018"/>
    </source>
</evidence>
<comment type="function">
    <text evidence="1">Putative transcription activator involved in regulating light control of development.</text>
</comment>
<reference evidence="3" key="2">
    <citation type="submission" date="2021-02" db="EMBL/GenBank/DDBJ databases">
        <authorList>
            <person name="Kimball J.A."/>
            <person name="Haas M.W."/>
            <person name="Macchietto M."/>
            <person name="Kono T."/>
            <person name="Duquette J."/>
            <person name="Shao M."/>
        </authorList>
    </citation>
    <scope>NUCLEOTIDE SEQUENCE</scope>
    <source>
        <tissue evidence="3">Fresh leaf tissue</tissue>
    </source>
</reference>
<keyword evidence="1" id="KW-0863">Zinc-finger</keyword>
<dbReference type="InterPro" id="IPR031052">
    <property type="entry name" value="FHY3/FAR1"/>
</dbReference>
<dbReference type="Proteomes" id="UP000729402">
    <property type="component" value="Unassembled WGS sequence"/>
</dbReference>
<dbReference type="AlphaFoldDB" id="A0A8J5SJ02"/>
<feature type="region of interest" description="Disordered" evidence="2">
    <location>
        <begin position="20"/>
        <end position="45"/>
    </location>
</feature>
<keyword evidence="1" id="KW-0479">Metal-binding</keyword>
<comment type="caution">
    <text evidence="3">The sequence shown here is derived from an EMBL/GenBank/DDBJ whole genome shotgun (WGS) entry which is preliminary data.</text>
</comment>
<proteinExistence type="inferred from homology"/>
<dbReference type="PANTHER" id="PTHR31669">
    <property type="entry name" value="PROTEIN FAR1-RELATED SEQUENCE 10-RELATED"/>
    <property type="match status" value="1"/>
</dbReference>
<dbReference type="EMBL" id="JAAALK010000287">
    <property type="protein sequence ID" value="KAG8059016.1"/>
    <property type="molecule type" value="Genomic_DNA"/>
</dbReference>